<feature type="binding site" evidence="9">
    <location>
        <begin position="186"/>
        <end position="187"/>
    </location>
    <ligand>
        <name>2-[(2R,5Z)-2-carboxy-4-methylthiazol-5(2H)-ylidene]ethyl phosphate</name>
        <dbReference type="ChEBI" id="CHEBI:62899"/>
    </ligand>
</feature>
<dbReference type="Proteomes" id="UP000512286">
    <property type="component" value="Chromosome"/>
</dbReference>
<evidence type="ECO:0000259" key="12">
    <source>
        <dbReference type="Pfam" id="PF02581"/>
    </source>
</evidence>
<keyword evidence="3 9" id="KW-0479">Metal-binding</keyword>
<dbReference type="InterPro" id="IPR036206">
    <property type="entry name" value="ThiamineP_synth_sf"/>
</dbReference>
<gene>
    <name evidence="9" type="primary">thiE</name>
    <name evidence="13" type="ORF">HZF06_17205</name>
</gene>
<evidence type="ECO:0000256" key="11">
    <source>
        <dbReference type="RuleBase" id="RU004253"/>
    </source>
</evidence>
<evidence type="ECO:0000256" key="10">
    <source>
        <dbReference type="RuleBase" id="RU003826"/>
    </source>
</evidence>
<feature type="binding site" evidence="9">
    <location>
        <begin position="39"/>
        <end position="43"/>
    </location>
    <ligand>
        <name>4-amino-2-methyl-5-(diphosphooxymethyl)pyrimidine</name>
        <dbReference type="ChEBI" id="CHEBI:57841"/>
    </ligand>
</feature>
<dbReference type="GO" id="GO:0005737">
    <property type="term" value="C:cytoplasm"/>
    <property type="evidence" value="ECO:0007669"/>
    <property type="project" value="TreeGrafter"/>
</dbReference>
<feature type="binding site" evidence="9">
    <location>
        <position position="166"/>
    </location>
    <ligand>
        <name>2-[(2R,5Z)-2-carboxy-4-methylthiazol-5(2H)-ylidene]ethyl phosphate</name>
        <dbReference type="ChEBI" id="CHEBI:62899"/>
    </ligand>
</feature>
<dbReference type="EC" id="2.5.1.3" evidence="9"/>
<dbReference type="PANTHER" id="PTHR20857:SF23">
    <property type="entry name" value="THIAMINE BIOSYNTHETIC BIFUNCTIONAL ENZYME"/>
    <property type="match status" value="1"/>
</dbReference>
<keyword evidence="4 9" id="KW-0460">Magnesium</keyword>
<dbReference type="PANTHER" id="PTHR20857">
    <property type="entry name" value="THIAMINE-PHOSPHATE PYROPHOSPHORYLASE"/>
    <property type="match status" value="1"/>
</dbReference>
<comment type="function">
    <text evidence="9">Condenses 4-methyl-5-(beta-hydroxyethyl)thiazole monophosphate (THZ-P) and 2-methyl-4-amino-5-hydroxymethyl pyrimidine pyrophosphate (HMP-PP) to form thiamine monophosphate (TMP).</text>
</comment>
<feature type="domain" description="Thiamine phosphate synthase/TenI" evidence="12">
    <location>
        <begin position="9"/>
        <end position="189"/>
    </location>
</feature>
<feature type="binding site" evidence="9">
    <location>
        <position position="91"/>
    </location>
    <ligand>
        <name>Mg(2+)</name>
        <dbReference type="ChEBI" id="CHEBI:18420"/>
    </ligand>
</feature>
<comment type="catalytic activity">
    <reaction evidence="6 9 10">
        <text>4-methyl-5-(2-phosphooxyethyl)-thiazole + 4-amino-2-methyl-5-(diphosphooxymethyl)pyrimidine + H(+) = thiamine phosphate + diphosphate</text>
        <dbReference type="Rhea" id="RHEA:22328"/>
        <dbReference type="ChEBI" id="CHEBI:15378"/>
        <dbReference type="ChEBI" id="CHEBI:33019"/>
        <dbReference type="ChEBI" id="CHEBI:37575"/>
        <dbReference type="ChEBI" id="CHEBI:57841"/>
        <dbReference type="ChEBI" id="CHEBI:58296"/>
        <dbReference type="EC" id="2.5.1.3"/>
    </reaction>
</comment>
<evidence type="ECO:0000313" key="14">
    <source>
        <dbReference type="Proteomes" id="UP000512286"/>
    </source>
</evidence>
<dbReference type="GO" id="GO:0004789">
    <property type="term" value="F:thiamine-phosphate diphosphorylase activity"/>
    <property type="evidence" value="ECO:0007669"/>
    <property type="project" value="UniProtKB-UniRule"/>
</dbReference>
<dbReference type="GO" id="GO:0000287">
    <property type="term" value="F:magnesium ion binding"/>
    <property type="evidence" value="ECO:0007669"/>
    <property type="project" value="UniProtKB-UniRule"/>
</dbReference>
<dbReference type="InterPro" id="IPR022998">
    <property type="entry name" value="ThiamineP_synth_TenI"/>
</dbReference>
<keyword evidence="5 9" id="KW-0784">Thiamine biosynthesis</keyword>
<dbReference type="SUPFAM" id="SSF51391">
    <property type="entry name" value="Thiamin phosphate synthase"/>
    <property type="match status" value="1"/>
</dbReference>
<reference evidence="13 14" key="1">
    <citation type="submission" date="2020-07" db="EMBL/GenBank/DDBJ databases">
        <title>Electron transfer.</title>
        <authorList>
            <person name="Huang L."/>
            <person name="Liu X."/>
            <person name="Zhou S."/>
        </authorList>
    </citation>
    <scope>NUCLEOTIDE SEQUENCE [LARGE SCALE GENOMIC DNA]</scope>
    <source>
        <strain evidence="13 14">Lx1</strain>
    </source>
</reference>
<comment type="similarity">
    <text evidence="9 10">Belongs to the thiamine-phosphate synthase family.</text>
</comment>
<dbReference type="Gene3D" id="3.20.20.70">
    <property type="entry name" value="Aldolase class I"/>
    <property type="match status" value="1"/>
</dbReference>
<feature type="binding site" evidence="9">
    <location>
        <position position="71"/>
    </location>
    <ligand>
        <name>4-amino-2-methyl-5-(diphosphooxymethyl)pyrimidine</name>
        <dbReference type="ChEBI" id="CHEBI:57841"/>
    </ligand>
</feature>
<comment type="catalytic activity">
    <reaction evidence="8 9 10">
        <text>2-[(2R,5Z)-2-carboxy-4-methylthiazol-5(2H)-ylidene]ethyl phosphate + 4-amino-2-methyl-5-(diphosphooxymethyl)pyrimidine + 2 H(+) = thiamine phosphate + CO2 + diphosphate</text>
        <dbReference type="Rhea" id="RHEA:47844"/>
        <dbReference type="ChEBI" id="CHEBI:15378"/>
        <dbReference type="ChEBI" id="CHEBI:16526"/>
        <dbReference type="ChEBI" id="CHEBI:33019"/>
        <dbReference type="ChEBI" id="CHEBI:37575"/>
        <dbReference type="ChEBI" id="CHEBI:57841"/>
        <dbReference type="ChEBI" id="CHEBI:62899"/>
        <dbReference type="EC" id="2.5.1.3"/>
    </reaction>
</comment>
<evidence type="ECO:0000256" key="4">
    <source>
        <dbReference type="ARBA" id="ARBA00022842"/>
    </source>
</evidence>
<dbReference type="RefSeq" id="WP_181601091.1">
    <property type="nucleotide sequence ID" value="NZ_CP059378.1"/>
</dbReference>
<dbReference type="InterPro" id="IPR034291">
    <property type="entry name" value="TMP_synthase"/>
</dbReference>
<dbReference type="CDD" id="cd00564">
    <property type="entry name" value="TMP_TenI"/>
    <property type="match status" value="1"/>
</dbReference>
<evidence type="ECO:0000256" key="6">
    <source>
        <dbReference type="ARBA" id="ARBA00047334"/>
    </source>
</evidence>
<dbReference type="GO" id="GO:0009229">
    <property type="term" value="P:thiamine diphosphate biosynthetic process"/>
    <property type="evidence" value="ECO:0007669"/>
    <property type="project" value="UniProtKB-UniRule"/>
</dbReference>
<evidence type="ECO:0000256" key="2">
    <source>
        <dbReference type="ARBA" id="ARBA00022679"/>
    </source>
</evidence>
<proteinExistence type="inferred from homology"/>
<feature type="binding site" evidence="9">
    <location>
        <begin position="136"/>
        <end position="138"/>
    </location>
    <ligand>
        <name>2-[(2R,5Z)-2-carboxy-4-methylthiazol-5(2H)-ylidene]ethyl phosphate</name>
        <dbReference type="ChEBI" id="CHEBI:62899"/>
    </ligand>
</feature>
<comment type="cofactor">
    <cofactor evidence="9">
        <name>Mg(2+)</name>
        <dbReference type="ChEBI" id="CHEBI:18420"/>
    </cofactor>
    <text evidence="9">Binds 1 Mg(2+) ion per subunit.</text>
</comment>
<dbReference type="Pfam" id="PF02581">
    <property type="entry name" value="TMP-TENI"/>
    <property type="match status" value="1"/>
</dbReference>
<dbReference type="FunFam" id="3.20.20.70:FF:000096">
    <property type="entry name" value="Thiamine-phosphate synthase"/>
    <property type="match status" value="1"/>
</dbReference>
<evidence type="ECO:0000256" key="3">
    <source>
        <dbReference type="ARBA" id="ARBA00022723"/>
    </source>
</evidence>
<evidence type="ECO:0000256" key="1">
    <source>
        <dbReference type="ARBA" id="ARBA00005165"/>
    </source>
</evidence>
<evidence type="ECO:0000256" key="8">
    <source>
        <dbReference type="ARBA" id="ARBA00047883"/>
    </source>
</evidence>
<feature type="binding site" evidence="9">
    <location>
        <position position="72"/>
    </location>
    <ligand>
        <name>Mg(2+)</name>
        <dbReference type="ChEBI" id="CHEBI:18420"/>
    </ligand>
</feature>
<dbReference type="UniPathway" id="UPA00060">
    <property type="reaction ID" value="UER00141"/>
</dbReference>
<accession>A0A7D6VPK5</accession>
<dbReference type="InterPro" id="IPR013785">
    <property type="entry name" value="Aldolase_TIM"/>
</dbReference>
<feature type="binding site" evidence="9">
    <location>
        <position position="139"/>
    </location>
    <ligand>
        <name>4-amino-2-methyl-5-(diphosphooxymethyl)pyrimidine</name>
        <dbReference type="ChEBI" id="CHEBI:57841"/>
    </ligand>
</feature>
<dbReference type="HAMAP" id="MF_00097">
    <property type="entry name" value="TMP_synthase"/>
    <property type="match status" value="1"/>
</dbReference>
<evidence type="ECO:0000256" key="7">
    <source>
        <dbReference type="ARBA" id="ARBA00047851"/>
    </source>
</evidence>
<evidence type="ECO:0000256" key="9">
    <source>
        <dbReference type="HAMAP-Rule" id="MF_00097"/>
    </source>
</evidence>
<dbReference type="EMBL" id="CP059378">
    <property type="protein sequence ID" value="QLY78808.1"/>
    <property type="molecule type" value="Genomic_DNA"/>
</dbReference>
<dbReference type="GO" id="GO:0009228">
    <property type="term" value="P:thiamine biosynthetic process"/>
    <property type="evidence" value="ECO:0007669"/>
    <property type="project" value="UniProtKB-KW"/>
</dbReference>
<protein>
    <recommendedName>
        <fullName evidence="9">Thiamine-phosphate synthase</fullName>
        <shortName evidence="9">TP synthase</shortName>
        <shortName evidence="9">TPS</shortName>
        <ecNumber evidence="9">2.5.1.3</ecNumber>
    </recommendedName>
    <alternativeName>
        <fullName evidence="9">Thiamine-phosphate pyrophosphorylase</fullName>
        <shortName evidence="9">TMP pyrophosphorylase</shortName>
        <shortName evidence="9">TMP-PPase</shortName>
    </alternativeName>
</protein>
<comment type="catalytic activity">
    <reaction evidence="7 9 10">
        <text>2-(2-carboxy-4-methylthiazol-5-yl)ethyl phosphate + 4-amino-2-methyl-5-(diphosphooxymethyl)pyrimidine + 2 H(+) = thiamine phosphate + CO2 + diphosphate</text>
        <dbReference type="Rhea" id="RHEA:47848"/>
        <dbReference type="ChEBI" id="CHEBI:15378"/>
        <dbReference type="ChEBI" id="CHEBI:16526"/>
        <dbReference type="ChEBI" id="CHEBI:33019"/>
        <dbReference type="ChEBI" id="CHEBI:37575"/>
        <dbReference type="ChEBI" id="CHEBI:57841"/>
        <dbReference type="ChEBI" id="CHEBI:62890"/>
        <dbReference type="EC" id="2.5.1.3"/>
    </reaction>
</comment>
<evidence type="ECO:0000313" key="13">
    <source>
        <dbReference type="EMBL" id="QLY78808.1"/>
    </source>
</evidence>
<feature type="binding site" evidence="9">
    <location>
        <position position="110"/>
    </location>
    <ligand>
        <name>4-amino-2-methyl-5-(diphosphooxymethyl)pyrimidine</name>
        <dbReference type="ChEBI" id="CHEBI:57841"/>
    </ligand>
</feature>
<dbReference type="AlphaFoldDB" id="A0A7D6VPK5"/>
<organism evidence="13 14">
    <name type="scientific">Clostridium intestinale</name>
    <dbReference type="NCBI Taxonomy" id="36845"/>
    <lineage>
        <taxon>Bacteria</taxon>
        <taxon>Bacillati</taxon>
        <taxon>Bacillota</taxon>
        <taxon>Clostridia</taxon>
        <taxon>Eubacteriales</taxon>
        <taxon>Clostridiaceae</taxon>
        <taxon>Clostridium</taxon>
    </lineage>
</organism>
<comment type="pathway">
    <text evidence="1 9 11">Cofactor biosynthesis; thiamine diphosphate biosynthesis; thiamine phosphate from 4-amino-2-methyl-5-diphosphomethylpyrimidine and 4-methyl-5-(2-phosphoethyl)-thiazole: step 1/1.</text>
</comment>
<dbReference type="NCBIfam" id="TIGR00693">
    <property type="entry name" value="thiE"/>
    <property type="match status" value="1"/>
</dbReference>
<dbReference type="KEGG" id="cint:HZF06_17205"/>
<evidence type="ECO:0000256" key="5">
    <source>
        <dbReference type="ARBA" id="ARBA00022977"/>
    </source>
</evidence>
<sequence>MKNNIDYTLYLVTDRDVLKGRDLCKAIEESIKGGATLVQLREKNISSLDFYSLAEAVKKITNKYNVPLIINDRIDIALAVDAAGVHVGQSDIPAKVARKIIGEEKILGISAATLEEAKLAEAEGADYLGIGAVFPTDTKKDARSVSIELLGEIKKSLTVPVVGIGGINEDNAELLKESKIDGIAVVSAILGKENIEQAAKEMLAKFK</sequence>
<keyword evidence="2 9" id="KW-0808">Transferase</keyword>
<name>A0A7D6VPK5_9CLOT</name>